<organism evidence="5 6">
    <name type="scientific">Orchesella dallaii</name>
    <dbReference type="NCBI Taxonomy" id="48710"/>
    <lineage>
        <taxon>Eukaryota</taxon>
        <taxon>Metazoa</taxon>
        <taxon>Ecdysozoa</taxon>
        <taxon>Arthropoda</taxon>
        <taxon>Hexapoda</taxon>
        <taxon>Collembola</taxon>
        <taxon>Entomobryomorpha</taxon>
        <taxon>Entomobryoidea</taxon>
        <taxon>Orchesellidae</taxon>
        <taxon>Orchesellinae</taxon>
        <taxon>Orchesella</taxon>
    </lineage>
</organism>
<dbReference type="Proteomes" id="UP001642540">
    <property type="component" value="Unassembled WGS sequence"/>
</dbReference>
<evidence type="ECO:0000313" key="6">
    <source>
        <dbReference type="Proteomes" id="UP001642540"/>
    </source>
</evidence>
<sequence>MDAIKKKLPTCIIFLTLFNGIVATSKEYQNVTSRTMTVDEWLNSEDLFPGHVIPSNVQHMDALKMFNKLLEDHTTFSQAYERYRVQHNKESDLDDTKIENRKMFFRGNLQFIFHHNLRADLGQYRFNVGVNDFADMSDEEMTHFLGANDRIPFHPETGEHGKPENPMGNPQHIFGSNPTQFPPNYDLRQENLMSPVKNQRNCGSCVFFSMGGLVETLHASKNGGEIINVSEQMMLDCATKDNGYTENGGCNGNIMEDTLQFLQDYGVGHETHKPYKAQQQNCTGDYYPVVAKLKEWKQLEANPDALKSVLVNLKAPVAVAYLVYQPFMFYRSGIYDFCPTPGGYTGGHAVLIGGYGKFFDTEYWIVKNSWGVRWGELGYFRYMMGSQFCGLERWAFTASLE</sequence>
<proteinExistence type="inferred from homology"/>
<dbReference type="SMART" id="SM00645">
    <property type="entry name" value="Pept_C1"/>
    <property type="match status" value="1"/>
</dbReference>
<feature type="domain" description="Peptidase C1A papain C-terminal" evidence="3">
    <location>
        <begin position="181"/>
        <end position="399"/>
    </location>
</feature>
<dbReference type="CDD" id="cd02248">
    <property type="entry name" value="Peptidase_C1A"/>
    <property type="match status" value="1"/>
</dbReference>
<dbReference type="PANTHER" id="PTHR12411">
    <property type="entry name" value="CYSTEINE PROTEASE FAMILY C1-RELATED"/>
    <property type="match status" value="1"/>
</dbReference>
<feature type="chain" id="PRO_5045313807" description="Cathepsin L" evidence="2">
    <location>
        <begin position="24"/>
        <end position="401"/>
    </location>
</feature>
<protein>
    <recommendedName>
        <fullName evidence="7">Cathepsin L</fullName>
    </recommendedName>
</protein>
<evidence type="ECO:0000259" key="4">
    <source>
        <dbReference type="SMART" id="SM00848"/>
    </source>
</evidence>
<dbReference type="Gene3D" id="3.90.70.10">
    <property type="entry name" value="Cysteine proteinases"/>
    <property type="match status" value="1"/>
</dbReference>
<evidence type="ECO:0000256" key="1">
    <source>
        <dbReference type="ARBA" id="ARBA00008455"/>
    </source>
</evidence>
<comment type="similarity">
    <text evidence="1">Belongs to the peptidase C1 family.</text>
</comment>
<dbReference type="Pfam" id="PF08246">
    <property type="entry name" value="Inhibitor_I29"/>
    <property type="match status" value="1"/>
</dbReference>
<keyword evidence="2" id="KW-0732">Signal</keyword>
<dbReference type="InterPro" id="IPR013201">
    <property type="entry name" value="Prot_inhib_I29"/>
</dbReference>
<name>A0ABP1QST9_9HEXA</name>
<accession>A0ABP1QST9</accession>
<dbReference type="EMBL" id="CAXLJM020000046">
    <property type="protein sequence ID" value="CAL8111159.1"/>
    <property type="molecule type" value="Genomic_DNA"/>
</dbReference>
<dbReference type="InterPro" id="IPR000668">
    <property type="entry name" value="Peptidase_C1A_C"/>
</dbReference>
<dbReference type="InterPro" id="IPR013128">
    <property type="entry name" value="Peptidase_C1A"/>
</dbReference>
<comment type="caution">
    <text evidence="5">The sequence shown here is derived from an EMBL/GenBank/DDBJ whole genome shotgun (WGS) entry which is preliminary data.</text>
</comment>
<dbReference type="SMART" id="SM00848">
    <property type="entry name" value="Inhibitor_I29"/>
    <property type="match status" value="1"/>
</dbReference>
<evidence type="ECO:0000256" key="2">
    <source>
        <dbReference type="SAM" id="SignalP"/>
    </source>
</evidence>
<gene>
    <name evidence="5" type="ORF">ODALV1_LOCUS14783</name>
</gene>
<feature type="signal peptide" evidence="2">
    <location>
        <begin position="1"/>
        <end position="23"/>
    </location>
</feature>
<evidence type="ECO:0008006" key="7">
    <source>
        <dbReference type="Google" id="ProtNLM"/>
    </source>
</evidence>
<evidence type="ECO:0000259" key="3">
    <source>
        <dbReference type="SMART" id="SM00645"/>
    </source>
</evidence>
<dbReference type="Pfam" id="PF00112">
    <property type="entry name" value="Peptidase_C1"/>
    <property type="match status" value="1"/>
</dbReference>
<reference evidence="5 6" key="1">
    <citation type="submission" date="2024-08" db="EMBL/GenBank/DDBJ databases">
        <authorList>
            <person name="Cucini C."/>
            <person name="Frati F."/>
        </authorList>
    </citation>
    <scope>NUCLEOTIDE SEQUENCE [LARGE SCALE GENOMIC DNA]</scope>
</reference>
<dbReference type="InterPro" id="IPR039417">
    <property type="entry name" value="Peptidase_C1A_papain-like"/>
</dbReference>
<feature type="domain" description="Cathepsin propeptide inhibitor" evidence="4">
    <location>
        <begin position="80"/>
        <end position="141"/>
    </location>
</feature>
<keyword evidence="6" id="KW-1185">Reference proteome</keyword>
<evidence type="ECO:0000313" key="5">
    <source>
        <dbReference type="EMBL" id="CAL8111159.1"/>
    </source>
</evidence>
<dbReference type="SUPFAM" id="SSF54001">
    <property type="entry name" value="Cysteine proteinases"/>
    <property type="match status" value="1"/>
</dbReference>
<dbReference type="InterPro" id="IPR038765">
    <property type="entry name" value="Papain-like_cys_pep_sf"/>
</dbReference>